<dbReference type="InterPro" id="IPR058192">
    <property type="entry name" value="WHD_ROQ1-like"/>
</dbReference>
<comment type="caution">
    <text evidence="5">The sequence shown here is derived from an EMBL/GenBank/DDBJ whole genome shotgun (WGS) entry which is preliminary data.</text>
</comment>
<organism evidence="5 6">
    <name type="scientific">Corchorus olitorius</name>
    <dbReference type="NCBI Taxonomy" id="93759"/>
    <lineage>
        <taxon>Eukaryota</taxon>
        <taxon>Viridiplantae</taxon>
        <taxon>Streptophyta</taxon>
        <taxon>Embryophyta</taxon>
        <taxon>Tracheophyta</taxon>
        <taxon>Spermatophyta</taxon>
        <taxon>Magnoliopsida</taxon>
        <taxon>eudicotyledons</taxon>
        <taxon>Gunneridae</taxon>
        <taxon>Pentapetalae</taxon>
        <taxon>rosids</taxon>
        <taxon>malvids</taxon>
        <taxon>Malvales</taxon>
        <taxon>Malvaceae</taxon>
        <taxon>Grewioideae</taxon>
        <taxon>Apeibeae</taxon>
        <taxon>Corchorus</taxon>
    </lineage>
</organism>
<reference evidence="6" key="1">
    <citation type="submission" date="2013-09" db="EMBL/GenBank/DDBJ databases">
        <title>Corchorus olitorius genome sequencing.</title>
        <authorList>
            <person name="Alam M."/>
            <person name="Haque M.S."/>
            <person name="Islam M.S."/>
            <person name="Emdad E.M."/>
            <person name="Islam M.M."/>
            <person name="Ahmed B."/>
            <person name="Halim A."/>
            <person name="Hossen Q.M.M."/>
            <person name="Hossain M.Z."/>
            <person name="Ahmed R."/>
            <person name="Khan M.M."/>
            <person name="Islam R."/>
            <person name="Rashid M.M."/>
            <person name="Khan S.A."/>
            <person name="Rahman M.S."/>
            <person name="Alam M."/>
            <person name="Yahiya A.S."/>
            <person name="Khan M.S."/>
            <person name="Azam M.S."/>
            <person name="Haque T."/>
            <person name="Lashkar M.Z.H."/>
            <person name="Akhand A.I."/>
            <person name="Morshed G."/>
            <person name="Roy S."/>
            <person name="Uddin K.S."/>
            <person name="Rabeya T."/>
            <person name="Hossain A.S."/>
            <person name="Chowdhury A."/>
            <person name="Snigdha A.R."/>
            <person name="Mortoza M.S."/>
            <person name="Matin S.A."/>
            <person name="Hoque S.M.E."/>
            <person name="Islam M.K."/>
            <person name="Roy D.K."/>
            <person name="Haider R."/>
            <person name="Moosa M.M."/>
            <person name="Elias S.M."/>
            <person name="Hasan A.M."/>
            <person name="Jahan S."/>
            <person name="Shafiuddin M."/>
            <person name="Mahmood N."/>
            <person name="Shommy N.S."/>
        </authorList>
    </citation>
    <scope>NUCLEOTIDE SEQUENCE [LARGE SCALE GENOMIC DNA]</scope>
    <source>
        <strain evidence="6">cv. O-4</strain>
    </source>
</reference>
<dbReference type="AlphaFoldDB" id="A0A1R3G5F6"/>
<dbReference type="InterPro" id="IPR032675">
    <property type="entry name" value="LRR_dom_sf"/>
</dbReference>
<dbReference type="Pfam" id="PF23282">
    <property type="entry name" value="WHD_ROQ1"/>
    <property type="match status" value="1"/>
</dbReference>
<dbReference type="OrthoDB" id="961019at2759"/>
<evidence type="ECO:0000313" key="6">
    <source>
        <dbReference type="Proteomes" id="UP000187203"/>
    </source>
</evidence>
<proteinExistence type="predicted"/>
<dbReference type="GO" id="GO:0007165">
    <property type="term" value="P:signal transduction"/>
    <property type="evidence" value="ECO:0007669"/>
    <property type="project" value="InterPro"/>
</dbReference>
<dbReference type="SMART" id="SM00255">
    <property type="entry name" value="TIR"/>
    <property type="match status" value="1"/>
</dbReference>
<dbReference type="EMBL" id="AWUE01023561">
    <property type="protein sequence ID" value="OMO53323.1"/>
    <property type="molecule type" value="Genomic_DNA"/>
</dbReference>
<dbReference type="InterPro" id="IPR036390">
    <property type="entry name" value="WH_DNA-bd_sf"/>
</dbReference>
<dbReference type="GO" id="GO:0043531">
    <property type="term" value="F:ADP binding"/>
    <property type="evidence" value="ECO:0007669"/>
    <property type="project" value="InterPro"/>
</dbReference>
<keyword evidence="2" id="KW-0677">Repeat</keyword>
<evidence type="ECO:0000256" key="1">
    <source>
        <dbReference type="ARBA" id="ARBA00022614"/>
    </source>
</evidence>
<evidence type="ECO:0000313" key="5">
    <source>
        <dbReference type="EMBL" id="OMO53323.1"/>
    </source>
</evidence>
<dbReference type="InterPro" id="IPR002182">
    <property type="entry name" value="NB-ARC"/>
</dbReference>
<dbReference type="Gene3D" id="3.40.50.10140">
    <property type="entry name" value="Toll/interleukin-1 receptor homology (TIR) domain"/>
    <property type="match status" value="1"/>
</dbReference>
<protein>
    <recommendedName>
        <fullName evidence="4">TIR domain-containing protein</fullName>
    </recommendedName>
</protein>
<dbReference type="PANTHER" id="PTHR11017">
    <property type="entry name" value="LEUCINE-RICH REPEAT-CONTAINING PROTEIN"/>
    <property type="match status" value="1"/>
</dbReference>
<dbReference type="InterPro" id="IPR035897">
    <property type="entry name" value="Toll_tir_struct_dom_sf"/>
</dbReference>
<dbReference type="Proteomes" id="UP000187203">
    <property type="component" value="Unassembled WGS sequence"/>
</dbReference>
<dbReference type="Pfam" id="PF00931">
    <property type="entry name" value="NB-ARC"/>
    <property type="match status" value="1"/>
</dbReference>
<evidence type="ECO:0000256" key="3">
    <source>
        <dbReference type="ARBA" id="ARBA00022821"/>
    </source>
</evidence>
<dbReference type="Gene3D" id="1.10.8.430">
    <property type="entry name" value="Helical domain of apoptotic protease-activating factors"/>
    <property type="match status" value="1"/>
</dbReference>
<dbReference type="InterPro" id="IPR027417">
    <property type="entry name" value="P-loop_NTPase"/>
</dbReference>
<accession>A0A1R3G5F6</accession>
<evidence type="ECO:0000259" key="4">
    <source>
        <dbReference type="PROSITE" id="PS50104"/>
    </source>
</evidence>
<dbReference type="PROSITE" id="PS50104">
    <property type="entry name" value="TIR"/>
    <property type="match status" value="1"/>
</dbReference>
<gene>
    <name evidence="5" type="ORF">COLO4_36775</name>
</gene>
<feature type="domain" description="TIR" evidence="4">
    <location>
        <begin position="14"/>
        <end position="145"/>
    </location>
</feature>
<dbReference type="Pfam" id="PF01582">
    <property type="entry name" value="TIR"/>
    <property type="match status" value="1"/>
</dbReference>
<dbReference type="GO" id="GO:0006952">
    <property type="term" value="P:defense response"/>
    <property type="evidence" value="ECO:0007669"/>
    <property type="project" value="UniProtKB-KW"/>
</dbReference>
<dbReference type="InterPro" id="IPR044974">
    <property type="entry name" value="Disease_R_plants"/>
</dbReference>
<dbReference type="SUPFAM" id="SSF52200">
    <property type="entry name" value="Toll/Interleukin receptor TIR domain"/>
    <property type="match status" value="1"/>
</dbReference>
<dbReference type="PRINTS" id="PR00364">
    <property type="entry name" value="DISEASERSIST"/>
</dbReference>
<dbReference type="SUPFAM" id="SSF46785">
    <property type="entry name" value="Winged helix' DNA-binding domain"/>
    <property type="match status" value="1"/>
</dbReference>
<dbReference type="InterPro" id="IPR000157">
    <property type="entry name" value="TIR_dom"/>
</dbReference>
<dbReference type="Gene3D" id="3.80.10.10">
    <property type="entry name" value="Ribonuclease Inhibitor"/>
    <property type="match status" value="2"/>
</dbReference>
<evidence type="ECO:0000256" key="2">
    <source>
        <dbReference type="ARBA" id="ARBA00022737"/>
    </source>
</evidence>
<sequence length="872" mass="97623">MASLSSSSNSSLQLKHEVFLSFRSEDTRNNFLYHLYEALRARGVGTYVDFKQLPRGDEISPSLLRAIDESMISAIVFSENYATSSWCLEELAHIMDCRRSRGQLVVPIFYHVNPSDVRKQTGSYGKALIDHERKATEAHKVQRSEDYGKGSCGSGTSCGNATFCSSGTSCGSVTIFCKSCGSGASAYTSCGEAGLKSWPEPIVIKEIVEDIISKLNCISKSDYEGEGLVGMGPKLEQIKSLLCINGEDVRIIGIWGMGGIGKTTFAQAIYDQVSSQFESCYFLANVREKIEQHGDLAVRDDLLSQLLNEANLRIGTFRVPRFIKNRLCRKRALVVLDDVSDFEQFEKLAIRHDHFGSGSRIIVTSRDKQILASGSVVDGTYEVKVLNFNDSIQLFSLHAFKQNRLLDGFRDLSTKVLEYAGGLPIALKVLGLALYRKEKEYWVSALNKLKEHPNPRIFDLLKISFDGLDDVERDIFLDIAIFFKGYGRKHVTRILDSCYGGTAHCAISNLVDKCLLTGDNVIAMHDLLQKMGQKIACQESNNPGKRKRLWSSKDVCRVLKCNIGTKSVEGISLDLSQIGEIQLHPDVFARMHNLRIIKFYYPSYNPEDHKQSLLLEKELNSLHGELSYFHWEDGPLKSLPSNFSPENLVELVLPNCHLEQLWNGNQNLVNLRALDLRGCKNLTCIPNLARAVHIENLLVRGCESLVELPCMAHLKSLDSKLDLRNCDNLRKFPELPPHLESINMSGAAIEEVPSSIEYLSKLTSLDISGTRIQNLPTTIVKLYALEVINFSNCPSITSFPNVPVNIRELYLANTPIEEVPSSIECLRKLKCLDMSGTRIQNLPTVCSSCMAFWLSISLIAKTWSAFRHFQQK</sequence>
<dbReference type="SUPFAM" id="SSF52058">
    <property type="entry name" value="L domain-like"/>
    <property type="match status" value="1"/>
</dbReference>
<dbReference type="SUPFAM" id="SSF52540">
    <property type="entry name" value="P-loop containing nucleoside triphosphate hydrolases"/>
    <property type="match status" value="1"/>
</dbReference>
<dbReference type="Gene3D" id="3.40.50.300">
    <property type="entry name" value="P-loop containing nucleotide triphosphate hydrolases"/>
    <property type="match status" value="1"/>
</dbReference>
<dbReference type="PANTHER" id="PTHR11017:SF479">
    <property type="entry name" value="DISEASE RESISTANCE PROTEIN (TIR-NBS-LRR CLASS) FAMILY"/>
    <property type="match status" value="1"/>
</dbReference>
<keyword evidence="1" id="KW-0433">Leucine-rich repeat</keyword>
<keyword evidence="3" id="KW-0611">Plant defense</keyword>
<name>A0A1R3G5F6_9ROSI</name>
<dbReference type="InterPro" id="IPR042197">
    <property type="entry name" value="Apaf_helical"/>
</dbReference>
<keyword evidence="6" id="KW-1185">Reference proteome</keyword>